<protein>
    <submittedName>
        <fullName evidence="3">MerR family transcriptional regulator</fullName>
    </submittedName>
</protein>
<evidence type="ECO:0000313" key="3">
    <source>
        <dbReference type="EMBL" id="MFC3850007.1"/>
    </source>
</evidence>
<proteinExistence type="predicted"/>
<dbReference type="InterPro" id="IPR000551">
    <property type="entry name" value="MerR-type_HTH_dom"/>
</dbReference>
<keyword evidence="1" id="KW-0238">DNA-binding</keyword>
<accession>A0ABV7ZRE0</accession>
<dbReference type="SMART" id="SM00422">
    <property type="entry name" value="HTH_MERR"/>
    <property type="match status" value="1"/>
</dbReference>
<dbReference type="InterPro" id="IPR009061">
    <property type="entry name" value="DNA-bd_dom_put_sf"/>
</dbReference>
<dbReference type="PROSITE" id="PS50937">
    <property type="entry name" value="HTH_MERR_2"/>
    <property type="match status" value="1"/>
</dbReference>
<dbReference type="EMBL" id="JBHRZN010000002">
    <property type="protein sequence ID" value="MFC3850007.1"/>
    <property type="molecule type" value="Genomic_DNA"/>
</dbReference>
<gene>
    <name evidence="3" type="ORF">ACFORJ_07490</name>
</gene>
<dbReference type="Gene3D" id="1.10.1660.10">
    <property type="match status" value="1"/>
</dbReference>
<dbReference type="RefSeq" id="WP_290289352.1">
    <property type="nucleotide sequence ID" value="NZ_CP047211.1"/>
</dbReference>
<dbReference type="InterPro" id="IPR047057">
    <property type="entry name" value="MerR_fam"/>
</dbReference>
<sequence length="213" mass="22450">MKLGELAAATDTSTATIKYYIREGLLPPGAKKNQTTSVYGPAHRGRLELISALRRLVGLSINQIRTLTTAIDDPGTGILTIMQTAQVLGGGLMPDADGLPEVENPAAEALIDGVVAGQKWPDSPSIARNAAVAVVDELMSLGLDVDDDHLAVIASAVDAISGSAIDMDDSRDRIAMNVAVGTHRYSRLVLALLQMGHTSHSIARARRDALDHP</sequence>
<dbReference type="Proteomes" id="UP001595751">
    <property type="component" value="Unassembled WGS sequence"/>
</dbReference>
<evidence type="ECO:0000313" key="4">
    <source>
        <dbReference type="Proteomes" id="UP001595751"/>
    </source>
</evidence>
<dbReference type="SUPFAM" id="SSF46955">
    <property type="entry name" value="Putative DNA-binding domain"/>
    <property type="match status" value="1"/>
</dbReference>
<feature type="domain" description="HTH merR-type" evidence="2">
    <location>
        <begin position="1"/>
        <end position="70"/>
    </location>
</feature>
<reference evidence="4" key="1">
    <citation type="journal article" date="2019" name="Int. J. Syst. Evol. Microbiol.">
        <title>The Global Catalogue of Microorganisms (GCM) 10K type strain sequencing project: providing services to taxonomists for standard genome sequencing and annotation.</title>
        <authorList>
            <consortium name="The Broad Institute Genomics Platform"/>
            <consortium name="The Broad Institute Genome Sequencing Center for Infectious Disease"/>
            <person name="Wu L."/>
            <person name="Ma J."/>
        </authorList>
    </citation>
    <scope>NUCLEOTIDE SEQUENCE [LARGE SCALE GENOMIC DNA]</scope>
    <source>
        <strain evidence="4">CCUG 53252</strain>
    </source>
</reference>
<name>A0ABV7ZRE0_9CORY</name>
<evidence type="ECO:0000259" key="2">
    <source>
        <dbReference type="PROSITE" id="PS50937"/>
    </source>
</evidence>
<organism evidence="3 4">
    <name type="scientific">Corynebacterium hansenii</name>
    <dbReference type="NCBI Taxonomy" id="394964"/>
    <lineage>
        <taxon>Bacteria</taxon>
        <taxon>Bacillati</taxon>
        <taxon>Actinomycetota</taxon>
        <taxon>Actinomycetes</taxon>
        <taxon>Mycobacteriales</taxon>
        <taxon>Corynebacteriaceae</taxon>
        <taxon>Corynebacterium</taxon>
    </lineage>
</organism>
<keyword evidence="4" id="KW-1185">Reference proteome</keyword>
<evidence type="ECO:0000256" key="1">
    <source>
        <dbReference type="ARBA" id="ARBA00023125"/>
    </source>
</evidence>
<dbReference type="Pfam" id="PF13411">
    <property type="entry name" value="MerR_1"/>
    <property type="match status" value="1"/>
</dbReference>
<dbReference type="PANTHER" id="PTHR30204:SF98">
    <property type="entry name" value="HTH-TYPE TRANSCRIPTIONAL REGULATOR ADHR"/>
    <property type="match status" value="1"/>
</dbReference>
<comment type="caution">
    <text evidence="3">The sequence shown here is derived from an EMBL/GenBank/DDBJ whole genome shotgun (WGS) entry which is preliminary data.</text>
</comment>
<dbReference type="PANTHER" id="PTHR30204">
    <property type="entry name" value="REDOX-CYCLING DRUG-SENSING TRANSCRIPTIONAL ACTIVATOR SOXR"/>
    <property type="match status" value="1"/>
</dbReference>